<name>A0A1I1JU56_9RHOB</name>
<keyword evidence="2" id="KW-1185">Reference proteome</keyword>
<dbReference type="OrthoDB" id="7353682at2"/>
<sequence>MFAALPMYDHPGVRVATDAFWAEVRDRLRATGIAAPDSLTRSDDLFAQWRSRDLLLGQVCGLPFRTEMHEKVTLLGAIDYDLPDTPPGYYHSHFVARKNDARGTLAEFEGALLAFNEAASHSGWATAAFAPVRFRLGPETGSHRESVRAVAEGRVDIAAIDAISWRLLAAHTDLTDGLKIVGRSAASPGQALITAFPEAAPALRAAIAEGIAHLAPEHRAALGMAGLVALTPEEYLAVPNPPTPEAYGA</sequence>
<gene>
    <name evidence="1" type="ORF">SAMN04488094_105161</name>
</gene>
<proteinExistence type="predicted"/>
<reference evidence="1 2" key="1">
    <citation type="submission" date="2016-10" db="EMBL/GenBank/DDBJ databases">
        <authorList>
            <person name="de Groot N.N."/>
        </authorList>
    </citation>
    <scope>NUCLEOTIDE SEQUENCE [LARGE SCALE GENOMIC DNA]</scope>
    <source>
        <strain evidence="1 2">DSM 19548</strain>
    </source>
</reference>
<evidence type="ECO:0000313" key="2">
    <source>
        <dbReference type="Proteomes" id="UP000198728"/>
    </source>
</evidence>
<dbReference type="Proteomes" id="UP000198728">
    <property type="component" value="Unassembled WGS sequence"/>
</dbReference>
<evidence type="ECO:0000313" key="1">
    <source>
        <dbReference type="EMBL" id="SFC48910.1"/>
    </source>
</evidence>
<dbReference type="AlphaFoldDB" id="A0A1I1JU56"/>
<dbReference type="Pfam" id="PF12974">
    <property type="entry name" value="Phosphonate-bd"/>
    <property type="match status" value="1"/>
</dbReference>
<dbReference type="EMBL" id="FOLG01000005">
    <property type="protein sequence ID" value="SFC48910.1"/>
    <property type="molecule type" value="Genomic_DNA"/>
</dbReference>
<dbReference type="Gene3D" id="3.40.190.10">
    <property type="entry name" value="Periplasmic binding protein-like II"/>
    <property type="match status" value="1"/>
</dbReference>
<dbReference type="PANTHER" id="PTHR35841:SF1">
    <property type="entry name" value="PHOSPHONATES-BINDING PERIPLASMIC PROTEIN"/>
    <property type="match status" value="1"/>
</dbReference>
<accession>A0A1I1JU56</accession>
<protein>
    <submittedName>
        <fullName evidence="1">ABC-type phosphate/phosphonate transport system, substrate-binding protein</fullName>
    </submittedName>
</protein>
<organism evidence="1 2">
    <name type="scientific">Tropicimonas isoalkanivorans</name>
    <dbReference type="NCBI Taxonomy" id="441112"/>
    <lineage>
        <taxon>Bacteria</taxon>
        <taxon>Pseudomonadati</taxon>
        <taxon>Pseudomonadota</taxon>
        <taxon>Alphaproteobacteria</taxon>
        <taxon>Rhodobacterales</taxon>
        <taxon>Roseobacteraceae</taxon>
        <taxon>Tropicimonas</taxon>
    </lineage>
</organism>
<dbReference type="PANTHER" id="PTHR35841">
    <property type="entry name" value="PHOSPHONATES-BINDING PERIPLASMIC PROTEIN"/>
    <property type="match status" value="1"/>
</dbReference>
<dbReference type="SUPFAM" id="SSF53850">
    <property type="entry name" value="Periplasmic binding protein-like II"/>
    <property type="match status" value="1"/>
</dbReference>
<dbReference type="STRING" id="441112.SAMN04488094_105161"/>
<dbReference type="RefSeq" id="WP_093360723.1">
    <property type="nucleotide sequence ID" value="NZ_FOLG01000005.1"/>
</dbReference>